<keyword evidence="7" id="KW-1185">Reference proteome</keyword>
<dbReference type="GO" id="GO:0016298">
    <property type="term" value="F:lipase activity"/>
    <property type="evidence" value="ECO:0007669"/>
    <property type="project" value="TreeGrafter"/>
</dbReference>
<dbReference type="AlphaFoldDB" id="A0AAD5XB90"/>
<dbReference type="InterPro" id="IPR052214">
    <property type="entry name" value="DAG_Lipase-Related"/>
</dbReference>
<feature type="region of interest" description="Disordered" evidence="4">
    <location>
        <begin position="424"/>
        <end position="444"/>
    </location>
</feature>
<feature type="transmembrane region" description="Helical" evidence="5">
    <location>
        <begin position="94"/>
        <end position="118"/>
    </location>
</feature>
<comment type="caution">
    <text evidence="6">The sequence shown here is derived from an EMBL/GenBank/DDBJ whole genome shotgun (WGS) entry which is preliminary data.</text>
</comment>
<evidence type="ECO:0000313" key="6">
    <source>
        <dbReference type="EMBL" id="KAJ3085452.1"/>
    </source>
</evidence>
<evidence type="ECO:0000256" key="2">
    <source>
        <dbReference type="ARBA" id="ARBA00022963"/>
    </source>
</evidence>
<keyword evidence="5" id="KW-0472">Membrane</keyword>
<accession>A0AAD5XB90</accession>
<organism evidence="6 7">
    <name type="scientific">Physocladia obscura</name>
    <dbReference type="NCBI Taxonomy" id="109957"/>
    <lineage>
        <taxon>Eukaryota</taxon>
        <taxon>Fungi</taxon>
        <taxon>Fungi incertae sedis</taxon>
        <taxon>Chytridiomycota</taxon>
        <taxon>Chytridiomycota incertae sedis</taxon>
        <taxon>Chytridiomycetes</taxon>
        <taxon>Chytridiales</taxon>
        <taxon>Chytriomycetaceae</taxon>
        <taxon>Physocladia</taxon>
    </lineage>
</organism>
<dbReference type="EMBL" id="JADGJH010004533">
    <property type="protein sequence ID" value="KAJ3085452.1"/>
    <property type="molecule type" value="Genomic_DNA"/>
</dbReference>
<feature type="transmembrane region" description="Helical" evidence="5">
    <location>
        <begin position="18"/>
        <end position="42"/>
    </location>
</feature>
<reference evidence="6" key="1">
    <citation type="submission" date="2020-05" db="EMBL/GenBank/DDBJ databases">
        <title>Phylogenomic resolution of chytrid fungi.</title>
        <authorList>
            <person name="Stajich J.E."/>
            <person name="Amses K."/>
            <person name="Simmons R."/>
            <person name="Seto K."/>
            <person name="Myers J."/>
            <person name="Bonds A."/>
            <person name="Quandt C.A."/>
            <person name="Barry K."/>
            <person name="Liu P."/>
            <person name="Grigoriev I."/>
            <person name="Longcore J.E."/>
            <person name="James T.Y."/>
        </authorList>
    </citation>
    <scope>NUCLEOTIDE SEQUENCE</scope>
    <source>
        <strain evidence="6">JEL0513</strain>
    </source>
</reference>
<dbReference type="Proteomes" id="UP001211907">
    <property type="component" value="Unassembled WGS sequence"/>
</dbReference>
<protein>
    <submittedName>
        <fullName evidence="6">Uncharacterized protein</fullName>
    </submittedName>
</protein>
<evidence type="ECO:0000256" key="4">
    <source>
        <dbReference type="SAM" id="MobiDB-lite"/>
    </source>
</evidence>
<keyword evidence="2" id="KW-0442">Lipid degradation</keyword>
<evidence type="ECO:0000256" key="1">
    <source>
        <dbReference type="ARBA" id="ARBA00022801"/>
    </source>
</evidence>
<name>A0AAD5XB90_9FUNG</name>
<keyword evidence="1" id="KW-0378">Hydrolase</keyword>
<evidence type="ECO:0000256" key="3">
    <source>
        <dbReference type="ARBA" id="ARBA00023098"/>
    </source>
</evidence>
<dbReference type="GO" id="GO:0019369">
    <property type="term" value="P:arachidonate metabolic process"/>
    <property type="evidence" value="ECO:0007669"/>
    <property type="project" value="TreeGrafter"/>
</dbReference>
<dbReference type="PANTHER" id="PTHR45792:SF8">
    <property type="entry name" value="DIACYLGLYCEROL LIPASE-ALPHA"/>
    <property type="match status" value="1"/>
</dbReference>
<keyword evidence="5" id="KW-0812">Transmembrane</keyword>
<proteinExistence type="predicted"/>
<dbReference type="GO" id="GO:0046340">
    <property type="term" value="P:diacylglycerol catabolic process"/>
    <property type="evidence" value="ECO:0007669"/>
    <property type="project" value="TreeGrafter"/>
</dbReference>
<evidence type="ECO:0000256" key="5">
    <source>
        <dbReference type="SAM" id="Phobius"/>
    </source>
</evidence>
<keyword evidence="3" id="KW-0443">Lipid metabolism</keyword>
<feature type="transmembrane region" description="Helical" evidence="5">
    <location>
        <begin position="54"/>
        <end position="74"/>
    </location>
</feature>
<evidence type="ECO:0000313" key="7">
    <source>
        <dbReference type="Proteomes" id="UP001211907"/>
    </source>
</evidence>
<keyword evidence="5" id="KW-1133">Transmembrane helix</keyword>
<gene>
    <name evidence="6" type="ORF">HK100_009044</name>
</gene>
<sequence>MAPLELFGRRLPIAGDDLLIPALLGGMLHVPWLCAIAVGLSATFDSCVDVLPPTAYFALNGIFVLCCLAAEIRIGALSLRGTVIDPAPRRALRFWVPAYVLFATLDFIPQLLGLRLLFGPVENRLNFLIAIKIYLLSTPANISTGQAKDNWNRWLRLLCFGHSSSFSVRTSAIVRGDGRFCGAGIFSCFWSRQQRGGNYSAVDANGRSIRNRNGESSHVEDGLLRDVAAVFADIFGDAESVVSDIFVGLIYVRHLQRKHRKHNFMSLPADDPAQDQFQLNQTQIIVKQPQKYFMQYSESLEMHSNREGFSANGNGSGYNINSIALSDLNPIKTSVVHTIASDNHKSLQLITSKQQFIPEKTIPLRRAHMDQEMEEIIHFSEYAESIYGLPLHMITNWTNFRRTLTHLWVPECCLAAGQDEELVASARRPPQSVNENVRSHLGRP</sequence>
<feature type="non-terminal residue" evidence="6">
    <location>
        <position position="1"/>
    </location>
</feature>
<dbReference type="PANTHER" id="PTHR45792">
    <property type="entry name" value="DIACYLGLYCEROL LIPASE HOMOLOG-RELATED"/>
    <property type="match status" value="1"/>
</dbReference>